<evidence type="ECO:0000259" key="3">
    <source>
        <dbReference type="PROSITE" id="PS50042"/>
    </source>
</evidence>
<gene>
    <name evidence="4" type="ORF">Arub01_36460</name>
</gene>
<keyword evidence="5" id="KW-1185">Reference proteome</keyword>
<dbReference type="PROSITE" id="PS50042">
    <property type="entry name" value="CNMP_BINDING_3"/>
    <property type="match status" value="1"/>
</dbReference>
<dbReference type="CDD" id="cd00038">
    <property type="entry name" value="CAP_ED"/>
    <property type="match status" value="1"/>
</dbReference>
<sequence length="517" mass="56210">MGRRSTPSRRRVEGRGTGRPDDREPDTRNRRGLFARLNAAVTPVAALALLISGAAGETAALAQARVLSLLVVVVLGVPVTGFTIMLVNLVRRGIETAETVDEVRALIEACAAAFFLPLTLRRGAPRQPAASMTGQVTAAQDVGADAIEDRPRRQALTGEKTETSATARPGEGRQPRRSPLNLVPHHTFWNALTREEQDALTELMSLETFPKGSVLFRKNQPADRVLVIREGLTKVTRGDGDDEEIALRGPGDIIGERAIFLVRQRSATVTALTEVRALVAPAAAFNAFLQRHPRVVAVLEHQVYDRLTHVPGGPTWRRPIGPSPPEPSWSGQTCSIVFADVVGFSDPRRTDEDRLEVRRALYAILAEAFDRSGIPWAACHREDRGDGALIVVPPHVAPRLLIDPLPDRLRAGLRRHNRAAGAALTIRLRVACDIGPVTSDPHGVSGSCIIRAARLLDAPAFKKRMAASPTADLGLIVSSYVYDSVIRHMRGRSGPDGYERVGVEVKETRLNAWATLR</sequence>
<dbReference type="SMART" id="SM00100">
    <property type="entry name" value="cNMP"/>
    <property type="match status" value="1"/>
</dbReference>
<feature type="domain" description="Cyclic nucleotide-binding" evidence="3">
    <location>
        <begin position="188"/>
        <end position="289"/>
    </location>
</feature>
<dbReference type="PANTHER" id="PTHR24567">
    <property type="entry name" value="CRP FAMILY TRANSCRIPTIONAL REGULATORY PROTEIN"/>
    <property type="match status" value="1"/>
</dbReference>
<dbReference type="AlphaFoldDB" id="A0A9W6UXL9"/>
<name>A0A9W6UXL9_9ACTN</name>
<keyword evidence="2" id="KW-1133">Transmembrane helix</keyword>
<evidence type="ECO:0000313" key="4">
    <source>
        <dbReference type="EMBL" id="GLW65402.1"/>
    </source>
</evidence>
<dbReference type="Proteomes" id="UP001165124">
    <property type="component" value="Unassembled WGS sequence"/>
</dbReference>
<evidence type="ECO:0000256" key="1">
    <source>
        <dbReference type="SAM" id="MobiDB-lite"/>
    </source>
</evidence>
<feature type="compositionally biased region" description="Basic and acidic residues" evidence="1">
    <location>
        <begin position="10"/>
        <end position="29"/>
    </location>
</feature>
<evidence type="ECO:0000256" key="2">
    <source>
        <dbReference type="SAM" id="Phobius"/>
    </source>
</evidence>
<dbReference type="PROSITE" id="PS00889">
    <property type="entry name" value="CNMP_BINDING_2"/>
    <property type="match status" value="1"/>
</dbReference>
<dbReference type="Pfam" id="PF00027">
    <property type="entry name" value="cNMP_binding"/>
    <property type="match status" value="1"/>
</dbReference>
<dbReference type="InterPro" id="IPR029787">
    <property type="entry name" value="Nucleotide_cyclase"/>
</dbReference>
<protein>
    <recommendedName>
        <fullName evidence="3">Cyclic nucleotide-binding domain-containing protein</fullName>
    </recommendedName>
</protein>
<organism evidence="4 5">
    <name type="scientific">Actinomadura rubrobrunea</name>
    <dbReference type="NCBI Taxonomy" id="115335"/>
    <lineage>
        <taxon>Bacteria</taxon>
        <taxon>Bacillati</taxon>
        <taxon>Actinomycetota</taxon>
        <taxon>Actinomycetes</taxon>
        <taxon>Streptosporangiales</taxon>
        <taxon>Thermomonosporaceae</taxon>
        <taxon>Actinomadura</taxon>
    </lineage>
</organism>
<dbReference type="GO" id="GO:0003700">
    <property type="term" value="F:DNA-binding transcription factor activity"/>
    <property type="evidence" value="ECO:0007669"/>
    <property type="project" value="TreeGrafter"/>
</dbReference>
<keyword evidence="2" id="KW-0472">Membrane</keyword>
<reference evidence="4" key="1">
    <citation type="submission" date="2023-02" db="EMBL/GenBank/DDBJ databases">
        <title>Actinomadura rubrobrunea NBRC 14622.</title>
        <authorList>
            <person name="Ichikawa N."/>
            <person name="Sato H."/>
            <person name="Tonouchi N."/>
        </authorList>
    </citation>
    <scope>NUCLEOTIDE SEQUENCE</scope>
    <source>
        <strain evidence="4">NBRC 14622</strain>
    </source>
</reference>
<feature type="transmembrane region" description="Helical" evidence="2">
    <location>
        <begin position="102"/>
        <end position="120"/>
    </location>
</feature>
<dbReference type="InterPro" id="IPR014710">
    <property type="entry name" value="RmlC-like_jellyroll"/>
</dbReference>
<dbReference type="PANTHER" id="PTHR24567:SF74">
    <property type="entry name" value="HTH-TYPE TRANSCRIPTIONAL REGULATOR ARCR"/>
    <property type="match status" value="1"/>
</dbReference>
<dbReference type="InterPro" id="IPR050397">
    <property type="entry name" value="Env_Response_Regulators"/>
</dbReference>
<feature type="transmembrane region" description="Helical" evidence="2">
    <location>
        <begin position="33"/>
        <end position="55"/>
    </location>
</feature>
<dbReference type="SUPFAM" id="SSF55073">
    <property type="entry name" value="Nucleotide cyclase"/>
    <property type="match status" value="1"/>
</dbReference>
<dbReference type="InterPro" id="IPR018488">
    <property type="entry name" value="cNMP-bd_CS"/>
</dbReference>
<dbReference type="InterPro" id="IPR000595">
    <property type="entry name" value="cNMP-bd_dom"/>
</dbReference>
<proteinExistence type="predicted"/>
<dbReference type="Gene3D" id="3.30.70.1230">
    <property type="entry name" value="Nucleotide cyclase"/>
    <property type="match status" value="1"/>
</dbReference>
<accession>A0A9W6UXL9</accession>
<feature type="region of interest" description="Disordered" evidence="1">
    <location>
        <begin position="141"/>
        <end position="181"/>
    </location>
</feature>
<dbReference type="SUPFAM" id="SSF51206">
    <property type="entry name" value="cAMP-binding domain-like"/>
    <property type="match status" value="1"/>
</dbReference>
<feature type="region of interest" description="Disordered" evidence="1">
    <location>
        <begin position="1"/>
        <end position="29"/>
    </location>
</feature>
<comment type="caution">
    <text evidence="4">The sequence shown here is derived from an EMBL/GenBank/DDBJ whole genome shotgun (WGS) entry which is preliminary data.</text>
</comment>
<dbReference type="Gene3D" id="2.60.120.10">
    <property type="entry name" value="Jelly Rolls"/>
    <property type="match status" value="1"/>
</dbReference>
<evidence type="ECO:0000313" key="5">
    <source>
        <dbReference type="Proteomes" id="UP001165124"/>
    </source>
</evidence>
<feature type="transmembrane region" description="Helical" evidence="2">
    <location>
        <begin position="67"/>
        <end position="90"/>
    </location>
</feature>
<dbReference type="GO" id="GO:0005829">
    <property type="term" value="C:cytosol"/>
    <property type="evidence" value="ECO:0007669"/>
    <property type="project" value="TreeGrafter"/>
</dbReference>
<keyword evidence="2" id="KW-0812">Transmembrane</keyword>
<dbReference type="EMBL" id="BSRZ01000008">
    <property type="protein sequence ID" value="GLW65402.1"/>
    <property type="molecule type" value="Genomic_DNA"/>
</dbReference>
<dbReference type="InterPro" id="IPR018490">
    <property type="entry name" value="cNMP-bd_dom_sf"/>
</dbReference>